<feature type="compositionally biased region" description="Basic residues" evidence="1">
    <location>
        <begin position="100"/>
        <end position="119"/>
    </location>
</feature>
<feature type="compositionally biased region" description="Basic residues" evidence="1">
    <location>
        <begin position="144"/>
        <end position="158"/>
    </location>
</feature>
<feature type="region of interest" description="Disordered" evidence="1">
    <location>
        <begin position="1"/>
        <end position="236"/>
    </location>
</feature>
<feature type="compositionally biased region" description="Basic residues" evidence="1">
    <location>
        <begin position="29"/>
        <end position="40"/>
    </location>
</feature>
<feature type="region of interest" description="Disordered" evidence="1">
    <location>
        <begin position="259"/>
        <end position="295"/>
    </location>
</feature>
<evidence type="ECO:0000313" key="3">
    <source>
        <dbReference type="Proteomes" id="UP001632038"/>
    </source>
</evidence>
<protein>
    <submittedName>
        <fullName evidence="2">Uncharacterized protein</fullName>
    </submittedName>
</protein>
<evidence type="ECO:0000313" key="2">
    <source>
        <dbReference type="EMBL" id="KAL3652579.1"/>
    </source>
</evidence>
<feature type="compositionally biased region" description="Low complexity" evidence="1">
    <location>
        <begin position="162"/>
        <end position="176"/>
    </location>
</feature>
<organism evidence="2 3">
    <name type="scientific">Castilleja foliolosa</name>
    <dbReference type="NCBI Taxonomy" id="1961234"/>
    <lineage>
        <taxon>Eukaryota</taxon>
        <taxon>Viridiplantae</taxon>
        <taxon>Streptophyta</taxon>
        <taxon>Embryophyta</taxon>
        <taxon>Tracheophyta</taxon>
        <taxon>Spermatophyta</taxon>
        <taxon>Magnoliopsida</taxon>
        <taxon>eudicotyledons</taxon>
        <taxon>Gunneridae</taxon>
        <taxon>Pentapetalae</taxon>
        <taxon>asterids</taxon>
        <taxon>lamiids</taxon>
        <taxon>Lamiales</taxon>
        <taxon>Orobanchaceae</taxon>
        <taxon>Pedicularideae</taxon>
        <taxon>Castillejinae</taxon>
        <taxon>Castilleja</taxon>
    </lineage>
</organism>
<comment type="caution">
    <text evidence="2">The sequence shown here is derived from an EMBL/GenBank/DDBJ whole genome shotgun (WGS) entry which is preliminary data.</text>
</comment>
<feature type="compositionally biased region" description="Low complexity" evidence="1">
    <location>
        <begin position="83"/>
        <end position="96"/>
    </location>
</feature>
<keyword evidence="3" id="KW-1185">Reference proteome</keyword>
<feature type="region of interest" description="Disordered" evidence="1">
    <location>
        <begin position="405"/>
        <end position="476"/>
    </location>
</feature>
<feature type="compositionally biased region" description="Basic residues" evidence="1">
    <location>
        <begin position="9"/>
        <end position="18"/>
    </location>
</feature>
<feature type="compositionally biased region" description="Basic and acidic residues" evidence="1">
    <location>
        <begin position="187"/>
        <end position="203"/>
    </location>
</feature>
<gene>
    <name evidence="2" type="ORF">CASFOL_002260</name>
</gene>
<name>A0ABD3EHR5_9LAMI</name>
<feature type="compositionally biased region" description="Basic and acidic residues" evidence="1">
    <location>
        <begin position="405"/>
        <end position="424"/>
    </location>
</feature>
<dbReference type="AlphaFoldDB" id="A0ABD3EHR5"/>
<dbReference type="Proteomes" id="UP001632038">
    <property type="component" value="Unassembled WGS sequence"/>
</dbReference>
<sequence length="512" mass="58160">MVGKDSLSKRKSLKKKHDKISYQILFSQKKSRRKGSKNHSRIHDSAASYSDDESSNSDHNSKSNHKRKRIQKKKRPRRDYATSSSSDDQSLSSDSDSSSRKKTRRPQLNLKKRAQKRSKRPEEDGYYEHSGKKRKRSGRDNVVKPKKKKPSKKKIKKHLSSDSESFSISRSISSSDTADRKRRKSKLIIDEEKERSRGRESYKSRKKRRIRSPSRSSFERGSKLSVSDGELSPVIDNNINVNISRRLKSVIAVVNRQYDEEENKLDPHKEEIVYDQNDYPSPKSPESNEEETKMELDELELKSRINHGNRQFEVVDTDNFEEGNKKTEEGDALESILRQKALENLKKFKGRANNFKANDGNRSTSDVIIENVGNVSSEPNFQEVNQNSGPLLKSDISDIGEVKRLSDSGNVEKEPEMATRDVKQSTEPVSKIDTCPGDEITNVGGDFISEPSSTRATMTGEQSLGGGNEAQDGSQFKQKTMTVMRGGEMVQVSYKVYIPKKAPALARRPLNR</sequence>
<dbReference type="PANTHER" id="PTHR36808:SF1">
    <property type="entry name" value="TRANSCRIPTIONAL REGULATOR ATRX-LIKE PROTEIN"/>
    <property type="match status" value="1"/>
</dbReference>
<feature type="compositionally biased region" description="Basic and acidic residues" evidence="1">
    <location>
        <begin position="120"/>
        <end position="130"/>
    </location>
</feature>
<accession>A0ABD3EHR5</accession>
<feature type="compositionally biased region" description="Polar residues" evidence="1">
    <location>
        <begin position="450"/>
        <end position="462"/>
    </location>
</feature>
<proteinExistence type="predicted"/>
<feature type="region of interest" description="Disordered" evidence="1">
    <location>
        <begin position="313"/>
        <end position="332"/>
    </location>
</feature>
<reference evidence="3" key="1">
    <citation type="journal article" date="2024" name="IScience">
        <title>Strigolactones Initiate the Formation of Haustorium-like Structures in Castilleja.</title>
        <authorList>
            <person name="Buerger M."/>
            <person name="Peterson D."/>
            <person name="Chory J."/>
        </authorList>
    </citation>
    <scope>NUCLEOTIDE SEQUENCE [LARGE SCALE GENOMIC DNA]</scope>
</reference>
<evidence type="ECO:0000256" key="1">
    <source>
        <dbReference type="SAM" id="MobiDB-lite"/>
    </source>
</evidence>
<dbReference type="EMBL" id="JAVIJP010000005">
    <property type="protein sequence ID" value="KAL3652579.1"/>
    <property type="molecule type" value="Genomic_DNA"/>
</dbReference>
<dbReference type="PANTHER" id="PTHR36808">
    <property type="entry name" value="TRANSCRIPTIONAL REGULATOR ATRX-LIKE PROTEIN"/>
    <property type="match status" value="1"/>
</dbReference>
<feature type="compositionally biased region" description="Basic residues" evidence="1">
    <location>
        <begin position="62"/>
        <end position="77"/>
    </location>
</feature>